<dbReference type="RefSeq" id="WP_141448008.1">
    <property type="nucleotide sequence ID" value="NZ_CP041217.1"/>
</dbReference>
<name>A0A4Y6UUT3_SACBS</name>
<dbReference type="AlphaFoldDB" id="A0A4Y6UUT3"/>
<evidence type="ECO:0000313" key="2">
    <source>
        <dbReference type="Proteomes" id="UP000316968"/>
    </source>
</evidence>
<reference evidence="1 2" key="1">
    <citation type="submission" date="2019-06" db="EMBL/GenBank/DDBJ databases">
        <title>Saccharibacillus brassicae sp. nov., an endophytic bacterium isolated from Chinese cabbage seeds (Brassica pekinensis).</title>
        <authorList>
            <person name="Jiang L."/>
            <person name="Lee J."/>
            <person name="Kim S.W."/>
        </authorList>
    </citation>
    <scope>NUCLEOTIDE SEQUENCE [LARGE SCALE GENOMIC DNA]</scope>
    <source>
        <strain evidence="2">KCTC 43072 / ATSA2</strain>
    </source>
</reference>
<keyword evidence="2" id="KW-1185">Reference proteome</keyword>
<evidence type="ECO:0000313" key="1">
    <source>
        <dbReference type="EMBL" id="QDH21463.1"/>
    </source>
</evidence>
<gene>
    <name evidence="1" type="ORF">FFV09_11805</name>
</gene>
<proteinExistence type="predicted"/>
<dbReference type="EMBL" id="CP041217">
    <property type="protein sequence ID" value="QDH21463.1"/>
    <property type="molecule type" value="Genomic_DNA"/>
</dbReference>
<accession>A0A4Y6UUT3</accession>
<organism evidence="1 2">
    <name type="scientific">Saccharibacillus brassicae</name>
    <dbReference type="NCBI Taxonomy" id="2583377"/>
    <lineage>
        <taxon>Bacteria</taxon>
        <taxon>Bacillati</taxon>
        <taxon>Bacillota</taxon>
        <taxon>Bacilli</taxon>
        <taxon>Bacillales</taxon>
        <taxon>Paenibacillaceae</taxon>
        <taxon>Saccharibacillus</taxon>
    </lineage>
</organism>
<dbReference type="Proteomes" id="UP000316968">
    <property type="component" value="Chromosome"/>
</dbReference>
<dbReference type="KEGG" id="saca:FFV09_11805"/>
<sequence length="129" mass="13013">MAAEAEADSDAVAGPEAMAGGAAEVEPAAAGAAIGFAAEEEAEDGAAKACKAVLAEADVMSAEWAAESGAAQAFNDAAASAALAAVATNFRILGKKGSSLGALDWRKTPYLSKLRRDVVYFILSVYEKN</sequence>
<protein>
    <submittedName>
        <fullName evidence="1">Uncharacterized protein</fullName>
    </submittedName>
</protein>